<protein>
    <submittedName>
        <fullName evidence="8">Interferon regulatory factor 8</fullName>
    </submittedName>
</protein>
<gene>
    <name evidence="8" type="primary">irf8</name>
</gene>
<dbReference type="Gene3D" id="1.10.10.10">
    <property type="entry name" value="Winged helix-like DNA-binding domain superfamily/Winged helix DNA-binding domain"/>
    <property type="match status" value="1"/>
</dbReference>
<evidence type="ECO:0000256" key="4">
    <source>
        <dbReference type="ARBA" id="ARBA00023159"/>
    </source>
</evidence>
<reference evidence="8" key="4">
    <citation type="submission" date="2025-08" db="UniProtKB">
        <authorList>
            <consortium name="Ensembl"/>
        </authorList>
    </citation>
    <scope>IDENTIFICATION</scope>
</reference>
<dbReference type="SUPFAM" id="SSF49879">
    <property type="entry name" value="SMAD/FHA domain"/>
    <property type="match status" value="1"/>
</dbReference>
<dbReference type="Pfam" id="PF10401">
    <property type="entry name" value="IRF-3"/>
    <property type="match status" value="1"/>
</dbReference>
<dbReference type="GeneTree" id="ENSGT00940000158140"/>
<dbReference type="GO" id="GO:0000978">
    <property type="term" value="F:RNA polymerase II cis-regulatory region sequence-specific DNA binding"/>
    <property type="evidence" value="ECO:0007669"/>
    <property type="project" value="TreeGrafter"/>
</dbReference>
<feature type="domain" description="IRF tryptophan pentad repeat" evidence="7">
    <location>
        <begin position="9"/>
        <end position="116"/>
    </location>
</feature>
<dbReference type="Gene3D" id="2.60.200.10">
    <property type="match status" value="1"/>
</dbReference>
<keyword evidence="6" id="KW-0539">Nucleus</keyword>
<dbReference type="InterPro" id="IPR019471">
    <property type="entry name" value="Interferon_reg_factor-3"/>
</dbReference>
<reference evidence="9" key="1">
    <citation type="journal article" date="2006" name="Science">
        <title>Ancient noncoding elements conserved in the human genome.</title>
        <authorList>
            <person name="Venkatesh B."/>
            <person name="Kirkness E.F."/>
            <person name="Loh Y.H."/>
            <person name="Halpern A.L."/>
            <person name="Lee A.P."/>
            <person name="Johnson J."/>
            <person name="Dandona N."/>
            <person name="Viswanathan L.D."/>
            <person name="Tay A."/>
            <person name="Venter J.C."/>
            <person name="Strausberg R.L."/>
            <person name="Brenner S."/>
        </authorList>
    </citation>
    <scope>NUCLEOTIDE SEQUENCE [LARGE SCALE GENOMIC DNA]</scope>
</reference>
<dbReference type="SUPFAM" id="SSF46785">
    <property type="entry name" value="Winged helix' DNA-binding domain"/>
    <property type="match status" value="1"/>
</dbReference>
<reference evidence="9" key="2">
    <citation type="journal article" date="2007" name="PLoS Biol.">
        <title>Survey sequencing and comparative analysis of the elephant shark (Callorhinchus milii) genome.</title>
        <authorList>
            <person name="Venkatesh B."/>
            <person name="Kirkness E.F."/>
            <person name="Loh Y.H."/>
            <person name="Halpern A.L."/>
            <person name="Lee A.P."/>
            <person name="Johnson J."/>
            <person name="Dandona N."/>
            <person name="Viswanathan L.D."/>
            <person name="Tay A."/>
            <person name="Venter J.C."/>
            <person name="Strausberg R.L."/>
            <person name="Brenner S."/>
        </authorList>
    </citation>
    <scope>NUCLEOTIDE SEQUENCE [LARGE SCALE GENOMIC DNA]</scope>
</reference>
<dbReference type="InterPro" id="IPR019817">
    <property type="entry name" value="Interferon_reg_fac_CS"/>
</dbReference>
<dbReference type="FunFam" id="1.10.10.10:FF:000041">
    <property type="entry name" value="Interferon regulatory factor 4"/>
    <property type="match status" value="1"/>
</dbReference>
<proteinExistence type="predicted"/>
<dbReference type="OMA" id="EICASHQ"/>
<dbReference type="InterPro" id="IPR017855">
    <property type="entry name" value="SMAD-like_dom_sf"/>
</dbReference>
<evidence type="ECO:0000313" key="8">
    <source>
        <dbReference type="Ensembl" id="ENSCMIP00000029988.1"/>
    </source>
</evidence>
<dbReference type="InParanoid" id="A0A4W3IUQ3"/>
<evidence type="ECO:0000313" key="9">
    <source>
        <dbReference type="Proteomes" id="UP000314986"/>
    </source>
</evidence>
<dbReference type="SMART" id="SM00348">
    <property type="entry name" value="IRF"/>
    <property type="match status" value="1"/>
</dbReference>
<evidence type="ECO:0000256" key="5">
    <source>
        <dbReference type="ARBA" id="ARBA00023163"/>
    </source>
</evidence>
<evidence type="ECO:0000256" key="1">
    <source>
        <dbReference type="ARBA" id="ARBA00004123"/>
    </source>
</evidence>
<dbReference type="Pfam" id="PF00605">
    <property type="entry name" value="IRF"/>
    <property type="match status" value="1"/>
</dbReference>
<keyword evidence="3" id="KW-0238">DNA-binding</keyword>
<keyword evidence="9" id="KW-1185">Reference proteome</keyword>
<evidence type="ECO:0000256" key="2">
    <source>
        <dbReference type="ARBA" id="ARBA00023015"/>
    </source>
</evidence>
<dbReference type="InterPro" id="IPR008984">
    <property type="entry name" value="SMAD_FHA_dom_sf"/>
</dbReference>
<dbReference type="CDD" id="cd00103">
    <property type="entry name" value="IRF"/>
    <property type="match status" value="1"/>
</dbReference>
<evidence type="ECO:0000256" key="3">
    <source>
        <dbReference type="ARBA" id="ARBA00023125"/>
    </source>
</evidence>
<evidence type="ECO:0000256" key="6">
    <source>
        <dbReference type="ARBA" id="ARBA00023242"/>
    </source>
</evidence>
<sequence length="428" mass="49486">MGDKSVSGMRRLKQWLIDQIDSGHYPGLVWDDEEKNTFRIPWKHAGKQDYIQEVDASIFKAWAIFKGKFKEGDRAEPATWKTRLRCALNKSPDFEEALDRSQLDISEPYKVYRIIPEGQQKGKSCSQSEMVDISSYPSHQDEMMKEQSFVDYSGIIKRSHSPPQENCTTHQQQDWWRLSGYEETPMIMSYRHGCEPTHFSLGAEFCHMLITFYYGGVAMSQASIRQSEGCRITVRPIPINGEIPYGPETMEPILFPTTQKILNLRQQIVTNKLLTHLDRGVLLLSNDEGIYIKRLCQGRVFWSGPCAPFTDRPNKLDRDAVVKLFDTKLFLQACHLYSENQILLPHHKVIICFGEEYPDSKPISKKLITVEIEQVKARQILDFLHRRRNFENPNLQISSETSEDKLSGIMHELCMTTYGNAQRISVRN</sequence>
<dbReference type="PANTHER" id="PTHR11949">
    <property type="entry name" value="INTERFERON REGULATORY FACTOR"/>
    <property type="match status" value="1"/>
</dbReference>
<dbReference type="GO" id="GO:0005634">
    <property type="term" value="C:nucleus"/>
    <property type="evidence" value="ECO:0007669"/>
    <property type="project" value="UniProtKB-SubCell"/>
</dbReference>
<keyword evidence="5" id="KW-0804">Transcription</keyword>
<accession>A0A4W3IUQ3</accession>
<dbReference type="GO" id="GO:0000981">
    <property type="term" value="F:DNA-binding transcription factor activity, RNA polymerase II-specific"/>
    <property type="evidence" value="ECO:0007669"/>
    <property type="project" value="TreeGrafter"/>
</dbReference>
<dbReference type="PROSITE" id="PS00601">
    <property type="entry name" value="IRF_1"/>
    <property type="match status" value="1"/>
</dbReference>
<keyword evidence="4" id="KW-0010">Activator</keyword>
<dbReference type="STRING" id="7868.ENSCMIP00000029988"/>
<organism evidence="8 9">
    <name type="scientific">Callorhinchus milii</name>
    <name type="common">Ghost shark</name>
    <dbReference type="NCBI Taxonomy" id="7868"/>
    <lineage>
        <taxon>Eukaryota</taxon>
        <taxon>Metazoa</taxon>
        <taxon>Chordata</taxon>
        <taxon>Craniata</taxon>
        <taxon>Vertebrata</taxon>
        <taxon>Chondrichthyes</taxon>
        <taxon>Holocephali</taxon>
        <taxon>Chimaeriformes</taxon>
        <taxon>Callorhinchidae</taxon>
        <taxon>Callorhinchus</taxon>
    </lineage>
</organism>
<dbReference type="InterPro" id="IPR036388">
    <property type="entry name" value="WH-like_DNA-bd_sf"/>
</dbReference>
<reference evidence="8" key="5">
    <citation type="submission" date="2025-09" db="UniProtKB">
        <authorList>
            <consortium name="Ensembl"/>
        </authorList>
    </citation>
    <scope>IDENTIFICATION</scope>
</reference>
<dbReference type="PRINTS" id="PR00267">
    <property type="entry name" value="INTFRNREGFCT"/>
</dbReference>
<evidence type="ECO:0000259" key="7">
    <source>
        <dbReference type="PROSITE" id="PS51507"/>
    </source>
</evidence>
<dbReference type="FunCoup" id="A0A4W3IUQ3">
    <property type="interactions" value="39"/>
</dbReference>
<name>A0A4W3IUQ3_CALMI</name>
<dbReference type="GO" id="GO:0045944">
    <property type="term" value="P:positive regulation of transcription by RNA polymerase II"/>
    <property type="evidence" value="ECO:0007669"/>
    <property type="project" value="UniProtKB-ARBA"/>
</dbReference>
<dbReference type="PROSITE" id="PS51507">
    <property type="entry name" value="IRF_2"/>
    <property type="match status" value="1"/>
</dbReference>
<dbReference type="InterPro" id="IPR036390">
    <property type="entry name" value="WH_DNA-bd_sf"/>
</dbReference>
<keyword evidence="2" id="KW-0805">Transcription regulation</keyword>
<dbReference type="PANTHER" id="PTHR11949:SF7">
    <property type="entry name" value="INTERFERON REGULATORY FACTOR 8"/>
    <property type="match status" value="1"/>
</dbReference>
<dbReference type="AlphaFoldDB" id="A0A4W3IUQ3"/>
<dbReference type="InterPro" id="IPR001346">
    <property type="entry name" value="Interferon_reg_fact_DNA-bd_dom"/>
</dbReference>
<dbReference type="Proteomes" id="UP000314986">
    <property type="component" value="Unassembled WGS sequence"/>
</dbReference>
<dbReference type="GO" id="GO:0002376">
    <property type="term" value="P:immune system process"/>
    <property type="evidence" value="ECO:0007669"/>
    <property type="project" value="TreeGrafter"/>
</dbReference>
<dbReference type="FunFam" id="2.60.200.10:FF:000013">
    <property type="entry name" value="Interferon regulatory factor 8"/>
    <property type="match status" value="1"/>
</dbReference>
<comment type="subcellular location">
    <subcellularLocation>
        <location evidence="1">Nucleus</location>
    </subcellularLocation>
</comment>
<reference evidence="9" key="3">
    <citation type="journal article" date="2014" name="Nature">
        <title>Elephant shark genome provides unique insights into gnathostome evolution.</title>
        <authorList>
            <consortium name="International Elephant Shark Genome Sequencing Consortium"/>
            <person name="Venkatesh B."/>
            <person name="Lee A.P."/>
            <person name="Ravi V."/>
            <person name="Maurya A.K."/>
            <person name="Lian M.M."/>
            <person name="Swann J.B."/>
            <person name="Ohta Y."/>
            <person name="Flajnik M.F."/>
            <person name="Sutoh Y."/>
            <person name="Kasahara M."/>
            <person name="Hoon S."/>
            <person name="Gangu V."/>
            <person name="Roy S.W."/>
            <person name="Irimia M."/>
            <person name="Korzh V."/>
            <person name="Kondrychyn I."/>
            <person name="Lim Z.W."/>
            <person name="Tay B.H."/>
            <person name="Tohari S."/>
            <person name="Kong K.W."/>
            <person name="Ho S."/>
            <person name="Lorente-Galdos B."/>
            <person name="Quilez J."/>
            <person name="Marques-Bonet T."/>
            <person name="Raney B.J."/>
            <person name="Ingham P.W."/>
            <person name="Tay A."/>
            <person name="Hillier L.W."/>
            <person name="Minx P."/>
            <person name="Boehm T."/>
            <person name="Wilson R.K."/>
            <person name="Brenner S."/>
            <person name="Warren W.C."/>
        </authorList>
    </citation>
    <scope>NUCLEOTIDE SEQUENCE [LARGE SCALE GENOMIC DNA]</scope>
</reference>
<dbReference type="Ensembl" id="ENSCMIT00000030454.1">
    <property type="protein sequence ID" value="ENSCMIP00000029988.1"/>
    <property type="gene ID" value="ENSCMIG00000012939.1"/>
</dbReference>
<dbReference type="SMART" id="SM01243">
    <property type="entry name" value="IRF-3"/>
    <property type="match status" value="1"/>
</dbReference>